<dbReference type="InterPro" id="IPR011583">
    <property type="entry name" value="Chitinase_II/V-like_cat"/>
</dbReference>
<dbReference type="Proteomes" id="UP000646827">
    <property type="component" value="Unassembled WGS sequence"/>
</dbReference>
<dbReference type="SMART" id="SM00636">
    <property type="entry name" value="Glyco_18"/>
    <property type="match status" value="1"/>
</dbReference>
<dbReference type="GO" id="GO:0006032">
    <property type="term" value="P:chitin catabolic process"/>
    <property type="evidence" value="ECO:0007669"/>
    <property type="project" value="TreeGrafter"/>
</dbReference>
<feature type="signal peptide" evidence="1">
    <location>
        <begin position="1"/>
        <end position="22"/>
    </location>
</feature>
<organism evidence="3 4">
    <name type="scientific">Circinella minor</name>
    <dbReference type="NCBI Taxonomy" id="1195481"/>
    <lineage>
        <taxon>Eukaryota</taxon>
        <taxon>Fungi</taxon>
        <taxon>Fungi incertae sedis</taxon>
        <taxon>Mucoromycota</taxon>
        <taxon>Mucoromycotina</taxon>
        <taxon>Mucoromycetes</taxon>
        <taxon>Mucorales</taxon>
        <taxon>Lichtheimiaceae</taxon>
        <taxon>Circinella</taxon>
    </lineage>
</organism>
<dbReference type="AlphaFoldDB" id="A0A8H7RZ55"/>
<protein>
    <recommendedName>
        <fullName evidence="2">GH18 domain-containing protein</fullName>
    </recommendedName>
</protein>
<evidence type="ECO:0000259" key="2">
    <source>
        <dbReference type="PROSITE" id="PS51910"/>
    </source>
</evidence>
<dbReference type="GO" id="GO:0005975">
    <property type="term" value="P:carbohydrate metabolic process"/>
    <property type="evidence" value="ECO:0007669"/>
    <property type="project" value="InterPro"/>
</dbReference>
<dbReference type="Pfam" id="PF00704">
    <property type="entry name" value="Glyco_hydro_18"/>
    <property type="match status" value="1"/>
</dbReference>
<dbReference type="InterPro" id="IPR029070">
    <property type="entry name" value="Chitinase_insertion_sf"/>
</dbReference>
<evidence type="ECO:0000313" key="3">
    <source>
        <dbReference type="EMBL" id="KAG2219836.1"/>
    </source>
</evidence>
<name>A0A8H7RZ55_9FUNG</name>
<feature type="chain" id="PRO_5034947172" description="GH18 domain-containing protein" evidence="1">
    <location>
        <begin position="23"/>
        <end position="417"/>
    </location>
</feature>
<dbReference type="InterPro" id="IPR001223">
    <property type="entry name" value="Glyco_hydro18_cat"/>
</dbReference>
<sequence length="417" mass="45930">MLFKPTIISLFSIIMLSAYVLADKSIIGYFPNWLYARWPASNIDFSKYTHIHYAFAILIKGDTPEWTDASQVDNQLPGLVKAAHASNAKVLISVGGWSGCLTFSTMAADPIQRQNFIKWNVDQINKYGTDGVDIDWEYPGRQGAGCNTFDLANDANNFLQLLKELRQALDGIQGSSKKEISFAAHVRPFVTPSGYMTDVSAFSDIVDRITLMTYDINGAWNSTTGPNAPFHFEPGHGDADSYVSAIQGWINAKADKSKLVPGVAFYGRSATATVDMTQSNSQYQPQISGNAPHGDSYDGYWQDPYCSKDSGGLSGVWRYGNLRSQGVLTTPTTAGAPWIRNWDNITQTPWLFNPTDKTFISYDDPQSMSIKINYALCQGLGGAMVWSVDEDTSNGELLNVVANIRSGTVLYIYISIK</sequence>
<dbReference type="GO" id="GO:0005576">
    <property type="term" value="C:extracellular region"/>
    <property type="evidence" value="ECO:0007669"/>
    <property type="project" value="TreeGrafter"/>
</dbReference>
<proteinExistence type="predicted"/>
<dbReference type="OrthoDB" id="76388at2759"/>
<dbReference type="Gene3D" id="3.20.20.80">
    <property type="entry name" value="Glycosidases"/>
    <property type="match status" value="1"/>
</dbReference>
<dbReference type="InterPro" id="IPR017853">
    <property type="entry name" value="GH"/>
</dbReference>
<dbReference type="Gene3D" id="3.10.50.10">
    <property type="match status" value="1"/>
</dbReference>
<dbReference type="PANTHER" id="PTHR11177">
    <property type="entry name" value="CHITINASE"/>
    <property type="match status" value="1"/>
</dbReference>
<dbReference type="GO" id="GO:0004568">
    <property type="term" value="F:chitinase activity"/>
    <property type="evidence" value="ECO:0007669"/>
    <property type="project" value="TreeGrafter"/>
</dbReference>
<comment type="caution">
    <text evidence="3">The sequence shown here is derived from an EMBL/GenBank/DDBJ whole genome shotgun (WGS) entry which is preliminary data.</text>
</comment>
<accession>A0A8H7RZ55</accession>
<feature type="domain" description="GH18" evidence="2">
    <location>
        <begin position="24"/>
        <end position="408"/>
    </location>
</feature>
<gene>
    <name evidence="3" type="ORF">INT45_006279</name>
</gene>
<dbReference type="InterPro" id="IPR050314">
    <property type="entry name" value="Glycosyl_Hydrlase_18"/>
</dbReference>
<dbReference type="SUPFAM" id="SSF51445">
    <property type="entry name" value="(Trans)glycosidases"/>
    <property type="match status" value="1"/>
</dbReference>
<keyword evidence="4" id="KW-1185">Reference proteome</keyword>
<evidence type="ECO:0000313" key="4">
    <source>
        <dbReference type="Proteomes" id="UP000646827"/>
    </source>
</evidence>
<dbReference type="PROSITE" id="PS51910">
    <property type="entry name" value="GH18_2"/>
    <property type="match status" value="1"/>
</dbReference>
<dbReference type="PANTHER" id="PTHR11177:SF392">
    <property type="entry name" value="HAP41P"/>
    <property type="match status" value="1"/>
</dbReference>
<evidence type="ECO:0000256" key="1">
    <source>
        <dbReference type="SAM" id="SignalP"/>
    </source>
</evidence>
<dbReference type="EMBL" id="JAEPRB010000162">
    <property type="protein sequence ID" value="KAG2219836.1"/>
    <property type="molecule type" value="Genomic_DNA"/>
</dbReference>
<dbReference type="SUPFAM" id="SSF54556">
    <property type="entry name" value="Chitinase insertion domain"/>
    <property type="match status" value="1"/>
</dbReference>
<dbReference type="GO" id="GO:0008061">
    <property type="term" value="F:chitin binding"/>
    <property type="evidence" value="ECO:0007669"/>
    <property type="project" value="InterPro"/>
</dbReference>
<keyword evidence="1" id="KW-0732">Signal</keyword>
<reference evidence="3 4" key="1">
    <citation type="submission" date="2020-12" db="EMBL/GenBank/DDBJ databases">
        <title>Metabolic potential, ecology and presence of endohyphal bacteria is reflected in genomic diversity of Mucoromycotina.</title>
        <authorList>
            <person name="Muszewska A."/>
            <person name="Okrasinska A."/>
            <person name="Steczkiewicz K."/>
            <person name="Drgas O."/>
            <person name="Orlowska M."/>
            <person name="Perlinska-Lenart U."/>
            <person name="Aleksandrzak-Piekarczyk T."/>
            <person name="Szatraj K."/>
            <person name="Zielenkiewicz U."/>
            <person name="Pilsyk S."/>
            <person name="Malc E."/>
            <person name="Mieczkowski P."/>
            <person name="Kruszewska J.S."/>
            <person name="Biernat P."/>
            <person name="Pawlowska J."/>
        </authorList>
    </citation>
    <scope>NUCLEOTIDE SEQUENCE [LARGE SCALE GENOMIC DNA]</scope>
    <source>
        <strain evidence="3 4">CBS 142.35</strain>
    </source>
</reference>